<reference evidence="1 2" key="1">
    <citation type="submission" date="2020-02" db="EMBL/GenBank/DDBJ databases">
        <title>Nitrogenibacter mangrovi gen. nov., sp. nov. isolated from mangrove sediment, a denitrifying betaproteobacterium.</title>
        <authorList>
            <person name="Liao H."/>
            <person name="Tian Y."/>
        </authorList>
    </citation>
    <scope>NUCLEOTIDE SEQUENCE [LARGE SCALE GENOMIC DNA]</scope>
    <source>
        <strain evidence="1 2">M9-3-2</strain>
    </source>
</reference>
<dbReference type="RefSeq" id="WP_173766140.1">
    <property type="nucleotide sequence ID" value="NZ_CP048836.1"/>
</dbReference>
<dbReference type="InterPro" id="IPR018588">
    <property type="entry name" value="Dihaem_cytochrome-c"/>
</dbReference>
<dbReference type="KEGG" id="azq:G3580_12965"/>
<proteinExistence type="predicted"/>
<name>A0A6C1B457_9RHOO</name>
<sequence length="186" mass="20600">MNMTTKGALVVGAVAVLSFGLFDWPQARADEESWFGRGASTRDAVWATECGACHVPYPPQLLPTASWERVMDGLSSHFGENAELPADTTAHIRRYLAAHAADARGMRWRYDGGDDKDRTRTRTSATASRFEMPMRITETRWFIRAHHEVGSEVWSRPAVGSAANCGACHQGAAEGIFDEHRVRIPR</sequence>
<gene>
    <name evidence="1" type="ORF">G3580_12965</name>
</gene>
<dbReference type="Proteomes" id="UP000501991">
    <property type="component" value="Chromosome"/>
</dbReference>
<accession>A0A6C1B457</accession>
<evidence type="ECO:0000313" key="1">
    <source>
        <dbReference type="EMBL" id="QID18462.1"/>
    </source>
</evidence>
<dbReference type="AlphaFoldDB" id="A0A6C1B457"/>
<dbReference type="EMBL" id="CP048836">
    <property type="protein sequence ID" value="QID18462.1"/>
    <property type="molecule type" value="Genomic_DNA"/>
</dbReference>
<dbReference type="Pfam" id="PF09626">
    <property type="entry name" value="DHC"/>
    <property type="match status" value="1"/>
</dbReference>
<keyword evidence="2" id="KW-1185">Reference proteome</keyword>
<evidence type="ECO:0000313" key="2">
    <source>
        <dbReference type="Proteomes" id="UP000501991"/>
    </source>
</evidence>
<protein>
    <submittedName>
        <fullName evidence="1">Cytochrome C</fullName>
    </submittedName>
</protein>
<organism evidence="1 2">
    <name type="scientific">Nitrogeniibacter mangrovi</name>
    <dbReference type="NCBI Taxonomy" id="2016596"/>
    <lineage>
        <taxon>Bacteria</taxon>
        <taxon>Pseudomonadati</taxon>
        <taxon>Pseudomonadota</taxon>
        <taxon>Betaproteobacteria</taxon>
        <taxon>Rhodocyclales</taxon>
        <taxon>Zoogloeaceae</taxon>
        <taxon>Nitrogeniibacter</taxon>
    </lineage>
</organism>